<evidence type="ECO:0000256" key="5">
    <source>
        <dbReference type="ARBA" id="ARBA00022989"/>
    </source>
</evidence>
<feature type="transmembrane region" description="Helical" evidence="7">
    <location>
        <begin position="317"/>
        <end position="335"/>
    </location>
</feature>
<gene>
    <name evidence="9" type="ORF">ACFQQG_05640</name>
</gene>
<feature type="transmembrane region" description="Helical" evidence="7">
    <location>
        <begin position="12"/>
        <end position="32"/>
    </location>
</feature>
<evidence type="ECO:0000256" key="1">
    <source>
        <dbReference type="ARBA" id="ARBA00004651"/>
    </source>
</evidence>
<evidence type="ECO:0000313" key="10">
    <source>
        <dbReference type="Proteomes" id="UP001596445"/>
    </source>
</evidence>
<dbReference type="InterPro" id="IPR045621">
    <property type="entry name" value="BPD_transp_1_N"/>
</dbReference>
<evidence type="ECO:0000256" key="4">
    <source>
        <dbReference type="ARBA" id="ARBA00022692"/>
    </source>
</evidence>
<comment type="similarity">
    <text evidence="7">Belongs to the binding-protein-dependent transport system permease family.</text>
</comment>
<dbReference type="Pfam" id="PF19300">
    <property type="entry name" value="BPD_transp_1_N"/>
    <property type="match status" value="1"/>
</dbReference>
<accession>A0ABD5VXD8</accession>
<proteinExistence type="inferred from homology"/>
<dbReference type="Pfam" id="PF00528">
    <property type="entry name" value="BPD_transp_1"/>
    <property type="match status" value="1"/>
</dbReference>
<keyword evidence="6 7" id="KW-0472">Membrane</keyword>
<name>A0ABD5VXD8_9EURY</name>
<dbReference type="PANTHER" id="PTHR43163">
    <property type="entry name" value="DIPEPTIDE TRANSPORT SYSTEM PERMEASE PROTEIN DPPB-RELATED"/>
    <property type="match status" value="1"/>
</dbReference>
<dbReference type="InterPro" id="IPR000515">
    <property type="entry name" value="MetI-like"/>
</dbReference>
<dbReference type="CDD" id="cd06261">
    <property type="entry name" value="TM_PBP2"/>
    <property type="match status" value="1"/>
</dbReference>
<keyword evidence="10" id="KW-1185">Reference proteome</keyword>
<evidence type="ECO:0000256" key="3">
    <source>
        <dbReference type="ARBA" id="ARBA00022475"/>
    </source>
</evidence>
<dbReference type="AlphaFoldDB" id="A0ABD5VXD8"/>
<dbReference type="Proteomes" id="UP001596445">
    <property type="component" value="Unassembled WGS sequence"/>
</dbReference>
<dbReference type="GO" id="GO:0005886">
    <property type="term" value="C:plasma membrane"/>
    <property type="evidence" value="ECO:0007669"/>
    <property type="project" value="UniProtKB-SubCell"/>
</dbReference>
<evidence type="ECO:0000256" key="2">
    <source>
        <dbReference type="ARBA" id="ARBA00022448"/>
    </source>
</evidence>
<dbReference type="RefSeq" id="WP_267163528.1">
    <property type="nucleotide sequence ID" value="NZ_CP112972.1"/>
</dbReference>
<dbReference type="PROSITE" id="PS50928">
    <property type="entry name" value="ABC_TM1"/>
    <property type="match status" value="1"/>
</dbReference>
<sequence>MSRWQYVIKRLAMSVPVVFSVITFLFLVLRLGPLDPVAARLGQQAQGANVQRLREELGLDEPLWVQFQDYLVETITFSGESWVVRNGADVRGMLLEVAGPTIWLGVWAIVLPLFIGLPLGFYAGLNPNTPSDIIANVSGIIWRSMPNFWLAVLALGFLRSTNGGGGPFGFNWYTTGPQTQSAVGTPDLNFATIGDVFGVPMLTGVDWSAFFVDAKLILPAALILGSSSMAAELRLGRTAVLENINSNYVETAKAKGLKGRKIVWKHVFRNALIPLVPIITSEAFILIGGSVIMEQIFNINGLGRMYFRSIQTADVPLAGAIVFLFTVIIISLNIVQDILYTIIDPRVGYDQ</sequence>
<reference evidence="9 10" key="1">
    <citation type="journal article" date="2019" name="Int. J. Syst. Evol. Microbiol.">
        <title>The Global Catalogue of Microorganisms (GCM) 10K type strain sequencing project: providing services to taxonomists for standard genome sequencing and annotation.</title>
        <authorList>
            <consortium name="The Broad Institute Genomics Platform"/>
            <consortium name="The Broad Institute Genome Sequencing Center for Infectious Disease"/>
            <person name="Wu L."/>
            <person name="Ma J."/>
        </authorList>
    </citation>
    <scope>NUCLEOTIDE SEQUENCE [LARGE SCALE GENOMIC DNA]</scope>
    <source>
        <strain evidence="9 10">JCM 30072</strain>
    </source>
</reference>
<organism evidence="9 10">
    <name type="scientific">Halovenus salina</name>
    <dbReference type="NCBI Taxonomy" id="1510225"/>
    <lineage>
        <taxon>Archaea</taxon>
        <taxon>Methanobacteriati</taxon>
        <taxon>Methanobacteriota</taxon>
        <taxon>Stenosarchaea group</taxon>
        <taxon>Halobacteria</taxon>
        <taxon>Halobacteriales</taxon>
        <taxon>Haloarculaceae</taxon>
        <taxon>Halovenus</taxon>
    </lineage>
</organism>
<dbReference type="GeneID" id="76629661"/>
<evidence type="ECO:0000313" key="9">
    <source>
        <dbReference type="EMBL" id="MFC7057745.1"/>
    </source>
</evidence>
<comment type="caution">
    <text evidence="9">The sequence shown here is derived from an EMBL/GenBank/DDBJ whole genome shotgun (WGS) entry which is preliminary data.</text>
</comment>
<comment type="subcellular location">
    <subcellularLocation>
        <location evidence="1 7">Cell membrane</location>
        <topology evidence="1 7">Multi-pass membrane protein</topology>
    </subcellularLocation>
</comment>
<dbReference type="SUPFAM" id="SSF161098">
    <property type="entry name" value="MetI-like"/>
    <property type="match status" value="1"/>
</dbReference>
<evidence type="ECO:0000256" key="6">
    <source>
        <dbReference type="ARBA" id="ARBA00023136"/>
    </source>
</evidence>
<keyword evidence="2 7" id="KW-0813">Transport</keyword>
<keyword evidence="3" id="KW-1003">Cell membrane</keyword>
<evidence type="ECO:0000256" key="7">
    <source>
        <dbReference type="RuleBase" id="RU363032"/>
    </source>
</evidence>
<keyword evidence="5 7" id="KW-1133">Transmembrane helix</keyword>
<dbReference type="InterPro" id="IPR035906">
    <property type="entry name" value="MetI-like_sf"/>
</dbReference>
<feature type="domain" description="ABC transmembrane type-1" evidence="8">
    <location>
        <begin position="98"/>
        <end position="336"/>
    </location>
</feature>
<dbReference type="EMBL" id="JBHSZI010000001">
    <property type="protein sequence ID" value="MFC7057745.1"/>
    <property type="molecule type" value="Genomic_DNA"/>
</dbReference>
<dbReference type="Gene3D" id="1.10.3720.10">
    <property type="entry name" value="MetI-like"/>
    <property type="match status" value="1"/>
</dbReference>
<keyword evidence="4 7" id="KW-0812">Transmembrane</keyword>
<feature type="transmembrane region" description="Helical" evidence="7">
    <location>
        <begin position="102"/>
        <end position="125"/>
    </location>
</feature>
<dbReference type="PANTHER" id="PTHR43163:SF6">
    <property type="entry name" value="DIPEPTIDE TRANSPORT SYSTEM PERMEASE PROTEIN DPPB-RELATED"/>
    <property type="match status" value="1"/>
</dbReference>
<feature type="transmembrane region" description="Helical" evidence="7">
    <location>
        <begin position="271"/>
        <end position="297"/>
    </location>
</feature>
<protein>
    <submittedName>
        <fullName evidence="9">ABC transporter permease</fullName>
    </submittedName>
</protein>
<evidence type="ECO:0000259" key="8">
    <source>
        <dbReference type="PROSITE" id="PS50928"/>
    </source>
</evidence>